<dbReference type="EMBL" id="CP002896">
    <property type="protein sequence ID" value="AEK40604.1"/>
    <property type="molecule type" value="Genomic_DNA"/>
</dbReference>
<keyword evidence="1" id="KW-0472">Membrane</keyword>
<evidence type="ECO:0000256" key="1">
    <source>
        <dbReference type="SAM" id="Phobius"/>
    </source>
</evidence>
<dbReference type="AlphaFoldDB" id="A0A9R0U7F4"/>
<proteinExistence type="predicted"/>
<evidence type="ECO:0000313" key="3">
    <source>
        <dbReference type="Proteomes" id="UP000006138"/>
    </source>
</evidence>
<dbReference type="GeneID" id="92869866"/>
<name>A0A9R0U7F4_AMYMS</name>
<feature type="transmembrane region" description="Helical" evidence="1">
    <location>
        <begin position="35"/>
        <end position="54"/>
    </location>
</feature>
<sequence length="87" mass="9639">MKWSLLARLPAGQQVVVLRSVVAKSPEITAKQKRVLWHSLLVFAIAVAMMFFVIRTPTNWIAVVILAALGFVATGLLLRVALRPPYN</sequence>
<evidence type="ECO:0000313" key="2">
    <source>
        <dbReference type="EMBL" id="AEK40604.1"/>
    </source>
</evidence>
<keyword evidence="3" id="KW-1185">Reference proteome</keyword>
<feature type="transmembrane region" description="Helical" evidence="1">
    <location>
        <begin position="60"/>
        <end position="82"/>
    </location>
</feature>
<dbReference type="KEGG" id="amn:RAM_10570"/>
<keyword evidence="1" id="KW-0812">Transmembrane</keyword>
<keyword evidence="1" id="KW-1133">Transmembrane helix</keyword>
<protein>
    <submittedName>
        <fullName evidence="2">Uncharacterized protein</fullName>
    </submittedName>
</protein>
<accession>A0A9R0U7F4</accession>
<dbReference type="RefSeq" id="WP_014466757.1">
    <property type="nucleotide sequence ID" value="NC_017186.1"/>
</dbReference>
<organism evidence="2 3">
    <name type="scientific">Amycolatopsis mediterranei (strain S699)</name>
    <name type="common">Nocardia mediterranei</name>
    <dbReference type="NCBI Taxonomy" id="713604"/>
    <lineage>
        <taxon>Bacteria</taxon>
        <taxon>Bacillati</taxon>
        <taxon>Actinomycetota</taxon>
        <taxon>Actinomycetes</taxon>
        <taxon>Pseudonocardiales</taxon>
        <taxon>Pseudonocardiaceae</taxon>
        <taxon>Amycolatopsis</taxon>
    </lineage>
</organism>
<gene>
    <name evidence="2" type="ordered locus">RAM_10570</name>
</gene>
<dbReference type="Proteomes" id="UP000006138">
    <property type="component" value="Chromosome"/>
</dbReference>
<reference evidence="2 3" key="1">
    <citation type="journal article" date="2011" name="J. Bacteriol.">
        <title>Whole genome sequence of the rifamycin B-producing strain Amycolatopsis mediterranei S699.</title>
        <authorList>
            <person name="Verma M."/>
            <person name="Kaur J."/>
            <person name="Kumar M."/>
            <person name="Kumari K."/>
            <person name="Saxena A."/>
            <person name="Anand S."/>
            <person name="Nigam A."/>
            <person name="Ravi V."/>
            <person name="Raghuvanshi S."/>
            <person name="Khurana P."/>
            <person name="Tyagi A.K."/>
            <person name="Khurana J.P."/>
            <person name="Lal R."/>
        </authorList>
    </citation>
    <scope>NUCLEOTIDE SEQUENCE [LARGE SCALE GENOMIC DNA]</scope>
    <source>
        <strain evidence="2 3">S699</strain>
    </source>
</reference>